<evidence type="ECO:0000313" key="3">
    <source>
        <dbReference type="Proteomes" id="UP000284841"/>
    </source>
</evidence>
<feature type="transmembrane region" description="Helical" evidence="1">
    <location>
        <begin position="17"/>
        <end position="35"/>
    </location>
</feature>
<dbReference type="Proteomes" id="UP000284841">
    <property type="component" value="Unassembled WGS sequence"/>
</dbReference>
<dbReference type="AlphaFoldDB" id="A0A415E0W9"/>
<feature type="transmembrane region" description="Helical" evidence="1">
    <location>
        <begin position="141"/>
        <end position="164"/>
    </location>
</feature>
<dbReference type="OrthoDB" id="1700423at2"/>
<accession>A0A415E0W9</accession>
<proteinExistence type="predicted"/>
<dbReference type="RefSeq" id="WP_118335803.1">
    <property type="nucleotide sequence ID" value="NZ_AP025567.1"/>
</dbReference>
<keyword evidence="1" id="KW-1133">Transmembrane helix</keyword>
<name>A0A415E0W9_9FIRM</name>
<feature type="transmembrane region" description="Helical" evidence="1">
    <location>
        <begin position="252"/>
        <end position="273"/>
    </location>
</feature>
<sequence>MSRLIGFELEKICRRKIVWAGLVALIGLNLVFYIFTAMPSMGVMNDQGGYSKGAGAIAVDRELTKPYEGVLTDDTVKQILLDHQEKIEKTDFYARMDYAYDSVGKLFLDETGNYNGLSVKELYGADSSHREFHYARGEQQFLGYMPMLLLVMGYFLIVALSPVFSDEYMRGTDALILTSKMGKKQCAISKVTASLIFTAVVAGVVILVNWLLMVLFFGTEGWSMSIQLEMTAGDYSGVPYAMTMGQTISYAVLLWMTAMCGLTGIVVICSSFAKSSFMALITALLIYTIPLTLSSLSFEWLQRILSFMPVIMSTVGSVLQFPLVELGGFAFNFSCLPMLTMAAVCILSFVVTKRVFRRKMV</sequence>
<dbReference type="EMBL" id="QRMS01000003">
    <property type="protein sequence ID" value="RHJ87277.1"/>
    <property type="molecule type" value="Genomic_DNA"/>
</dbReference>
<feature type="transmembrane region" description="Helical" evidence="1">
    <location>
        <begin position="191"/>
        <end position="217"/>
    </location>
</feature>
<evidence type="ECO:0000256" key="1">
    <source>
        <dbReference type="SAM" id="Phobius"/>
    </source>
</evidence>
<gene>
    <name evidence="2" type="ORF">DW099_11285</name>
</gene>
<feature type="transmembrane region" description="Helical" evidence="1">
    <location>
        <begin position="279"/>
        <end position="298"/>
    </location>
</feature>
<protein>
    <submittedName>
        <fullName evidence="2">Uncharacterized protein</fullName>
    </submittedName>
</protein>
<keyword evidence="1" id="KW-0812">Transmembrane</keyword>
<comment type="caution">
    <text evidence="2">The sequence shown here is derived from an EMBL/GenBank/DDBJ whole genome shotgun (WGS) entry which is preliminary data.</text>
</comment>
<keyword evidence="1" id="KW-0472">Membrane</keyword>
<keyword evidence="3" id="KW-1185">Reference proteome</keyword>
<organism evidence="2 3">
    <name type="scientific">Emergencia timonensis</name>
    <dbReference type="NCBI Taxonomy" id="1776384"/>
    <lineage>
        <taxon>Bacteria</taxon>
        <taxon>Bacillati</taxon>
        <taxon>Bacillota</taxon>
        <taxon>Clostridia</taxon>
        <taxon>Peptostreptococcales</taxon>
        <taxon>Anaerovoracaceae</taxon>
        <taxon>Emergencia</taxon>
    </lineage>
</organism>
<evidence type="ECO:0000313" key="2">
    <source>
        <dbReference type="EMBL" id="RHJ87277.1"/>
    </source>
</evidence>
<reference evidence="2 3" key="1">
    <citation type="submission" date="2018-08" db="EMBL/GenBank/DDBJ databases">
        <title>A genome reference for cultivated species of the human gut microbiota.</title>
        <authorList>
            <person name="Zou Y."/>
            <person name="Xue W."/>
            <person name="Luo G."/>
        </authorList>
    </citation>
    <scope>NUCLEOTIDE SEQUENCE [LARGE SCALE GENOMIC DNA]</scope>
    <source>
        <strain evidence="2 3">AM07-24</strain>
    </source>
</reference>
<dbReference type="STRING" id="1776384.GCA_900086585_00747"/>
<feature type="transmembrane region" description="Helical" evidence="1">
    <location>
        <begin position="329"/>
        <end position="351"/>
    </location>
</feature>